<gene>
    <name evidence="2" type="ORF">P3H78_09225</name>
</gene>
<feature type="region of interest" description="Disordered" evidence="1">
    <location>
        <begin position="28"/>
        <end position="49"/>
    </location>
</feature>
<sequence length="49" mass="5448">MLPLDFQGGYAAVDQLCTVLRAAFDVHEEGQASGDQEKEVDLRLRTTRP</sequence>
<dbReference type="RefSeq" id="WP_276108808.1">
    <property type="nucleotide sequence ID" value="NZ_JARJBB010000004.1"/>
</dbReference>
<proteinExistence type="predicted"/>
<name>A0ABT6A2E5_9ACTN</name>
<dbReference type="Proteomes" id="UP001221150">
    <property type="component" value="Unassembled WGS sequence"/>
</dbReference>
<reference evidence="2 3" key="1">
    <citation type="submission" date="2023-03" db="EMBL/GenBank/DDBJ databases">
        <title>Draft genome sequence of Streptomyces sp. K1PA1 isolated from peat swamp forest in Thailand.</title>
        <authorList>
            <person name="Klaysubun C."/>
            <person name="Duangmal K."/>
        </authorList>
    </citation>
    <scope>NUCLEOTIDE SEQUENCE [LARGE SCALE GENOMIC DNA]</scope>
    <source>
        <strain evidence="2 3">K1PA1</strain>
    </source>
</reference>
<evidence type="ECO:0000313" key="2">
    <source>
        <dbReference type="EMBL" id="MDF3298810.1"/>
    </source>
</evidence>
<dbReference type="EMBL" id="JARJBB010000004">
    <property type="protein sequence ID" value="MDF3298810.1"/>
    <property type="molecule type" value="Genomic_DNA"/>
</dbReference>
<evidence type="ECO:0000313" key="3">
    <source>
        <dbReference type="Proteomes" id="UP001221150"/>
    </source>
</evidence>
<evidence type="ECO:0000256" key="1">
    <source>
        <dbReference type="SAM" id="MobiDB-lite"/>
    </source>
</evidence>
<comment type="caution">
    <text evidence="2">The sequence shown here is derived from an EMBL/GenBank/DDBJ whole genome shotgun (WGS) entry which is preliminary data.</text>
</comment>
<keyword evidence="3" id="KW-1185">Reference proteome</keyword>
<organism evidence="2 3">
    <name type="scientific">Streptomyces tropicalis</name>
    <dbReference type="NCBI Taxonomy" id="3034234"/>
    <lineage>
        <taxon>Bacteria</taxon>
        <taxon>Bacillati</taxon>
        <taxon>Actinomycetota</taxon>
        <taxon>Actinomycetes</taxon>
        <taxon>Kitasatosporales</taxon>
        <taxon>Streptomycetaceae</taxon>
        <taxon>Streptomyces</taxon>
    </lineage>
</organism>
<protein>
    <submittedName>
        <fullName evidence="2">Uncharacterized protein</fullName>
    </submittedName>
</protein>
<accession>A0ABT6A2E5</accession>